<dbReference type="InterPro" id="IPR046335">
    <property type="entry name" value="LacI/GalR-like_sensor"/>
</dbReference>
<evidence type="ECO:0000259" key="4">
    <source>
        <dbReference type="PROSITE" id="PS50932"/>
    </source>
</evidence>
<evidence type="ECO:0000256" key="1">
    <source>
        <dbReference type="ARBA" id="ARBA00023015"/>
    </source>
</evidence>
<reference evidence="6" key="1">
    <citation type="submission" date="2023-07" db="EMBL/GenBank/DDBJ databases">
        <title>30 novel species of actinomycetes from the DSMZ collection.</title>
        <authorList>
            <person name="Nouioui I."/>
        </authorList>
    </citation>
    <scope>NUCLEOTIDE SEQUENCE [LARGE SCALE GENOMIC DNA]</scope>
    <source>
        <strain evidence="6">DSM 44399</strain>
    </source>
</reference>
<dbReference type="InterPro" id="IPR000843">
    <property type="entry name" value="HTH_LacI"/>
</dbReference>
<keyword evidence="1" id="KW-0805">Transcription regulation</keyword>
<gene>
    <name evidence="5" type="ORF">RM423_11560</name>
</gene>
<dbReference type="Proteomes" id="UP001183176">
    <property type="component" value="Unassembled WGS sequence"/>
</dbReference>
<keyword evidence="6" id="KW-1185">Reference proteome</keyword>
<dbReference type="CDD" id="cd01392">
    <property type="entry name" value="HTH_LacI"/>
    <property type="match status" value="1"/>
</dbReference>
<dbReference type="SUPFAM" id="SSF47413">
    <property type="entry name" value="lambda repressor-like DNA-binding domains"/>
    <property type="match status" value="1"/>
</dbReference>
<dbReference type="PROSITE" id="PS00356">
    <property type="entry name" value="HTH_LACI_1"/>
    <property type="match status" value="1"/>
</dbReference>
<proteinExistence type="predicted"/>
<dbReference type="Pfam" id="PF00356">
    <property type="entry name" value="LacI"/>
    <property type="match status" value="1"/>
</dbReference>
<dbReference type="SMART" id="SM00354">
    <property type="entry name" value="HTH_LACI"/>
    <property type="match status" value="1"/>
</dbReference>
<dbReference type="Gene3D" id="1.10.260.40">
    <property type="entry name" value="lambda repressor-like DNA-binding domains"/>
    <property type="match status" value="1"/>
</dbReference>
<evidence type="ECO:0000313" key="5">
    <source>
        <dbReference type="EMBL" id="MDT0262033.1"/>
    </source>
</evidence>
<feature type="domain" description="HTH lacI-type" evidence="4">
    <location>
        <begin position="3"/>
        <end position="57"/>
    </location>
</feature>
<keyword evidence="2 5" id="KW-0238">DNA-binding</keyword>
<evidence type="ECO:0000256" key="2">
    <source>
        <dbReference type="ARBA" id="ARBA00023125"/>
    </source>
</evidence>
<dbReference type="EMBL" id="JAVREH010000013">
    <property type="protein sequence ID" value="MDT0262033.1"/>
    <property type="molecule type" value="Genomic_DNA"/>
</dbReference>
<dbReference type="Gene3D" id="3.40.50.2300">
    <property type="match status" value="2"/>
</dbReference>
<dbReference type="RefSeq" id="WP_311423185.1">
    <property type="nucleotide sequence ID" value="NZ_JAVREH010000013.1"/>
</dbReference>
<evidence type="ECO:0000313" key="6">
    <source>
        <dbReference type="Proteomes" id="UP001183176"/>
    </source>
</evidence>
<keyword evidence="3" id="KW-0804">Transcription</keyword>
<name>A0ABU2JBC7_9ACTN</name>
<dbReference type="SUPFAM" id="SSF53822">
    <property type="entry name" value="Periplasmic binding protein-like I"/>
    <property type="match status" value="1"/>
</dbReference>
<protein>
    <submittedName>
        <fullName evidence="5">LacI family DNA-binding transcriptional regulator</fullName>
    </submittedName>
</protein>
<comment type="caution">
    <text evidence="5">The sequence shown here is derived from an EMBL/GenBank/DDBJ whole genome shotgun (WGS) entry which is preliminary data.</text>
</comment>
<organism evidence="5 6">
    <name type="scientific">Jatrophihabitans lederbergiae</name>
    <dbReference type="NCBI Taxonomy" id="3075547"/>
    <lineage>
        <taxon>Bacteria</taxon>
        <taxon>Bacillati</taxon>
        <taxon>Actinomycetota</taxon>
        <taxon>Actinomycetes</taxon>
        <taxon>Jatrophihabitantales</taxon>
        <taxon>Jatrophihabitantaceae</taxon>
        <taxon>Jatrophihabitans</taxon>
    </lineage>
</organism>
<accession>A0ABU2JBC7</accession>
<sequence>MAVTLRDVAALAGVSPRSVSNVVNDFRYVSPAMQAKVRAALDELDYKPNLLARGLRQGRTGTIALLLPEITVAYFSELAHEIVERASQLGITVMIDETSGAPNRELALLEVAMRSSWVDGVLLSTLGLNGAALAGVKSDVPVVLLGERTAKSALDHVGIDNVRASRDAVQHLIDSGRHRIAAIGGSHAPSDMTSRLRLKGYRAALRAAGLPTEDYLYARTPKYRRGDAAVAVRALLAHPEPPDALFCFSDELAIGSLRELYEQGLRVPSDISVVGFDDIEESRFTTPSLTSISPDKHQIASTALETLMARIAGSDLRPRALQVGYQLLARESSTRQ</sequence>
<dbReference type="PANTHER" id="PTHR30146">
    <property type="entry name" value="LACI-RELATED TRANSCRIPTIONAL REPRESSOR"/>
    <property type="match status" value="1"/>
</dbReference>
<dbReference type="Pfam" id="PF13377">
    <property type="entry name" value="Peripla_BP_3"/>
    <property type="match status" value="1"/>
</dbReference>
<dbReference type="CDD" id="cd06267">
    <property type="entry name" value="PBP1_LacI_sugar_binding-like"/>
    <property type="match status" value="1"/>
</dbReference>
<dbReference type="InterPro" id="IPR028082">
    <property type="entry name" value="Peripla_BP_I"/>
</dbReference>
<dbReference type="InterPro" id="IPR010982">
    <property type="entry name" value="Lambda_DNA-bd_dom_sf"/>
</dbReference>
<dbReference type="GO" id="GO:0003677">
    <property type="term" value="F:DNA binding"/>
    <property type="evidence" value="ECO:0007669"/>
    <property type="project" value="UniProtKB-KW"/>
</dbReference>
<dbReference type="PANTHER" id="PTHR30146:SF153">
    <property type="entry name" value="LACTOSE OPERON REPRESSOR"/>
    <property type="match status" value="1"/>
</dbReference>
<evidence type="ECO:0000256" key="3">
    <source>
        <dbReference type="ARBA" id="ARBA00023163"/>
    </source>
</evidence>
<dbReference type="PROSITE" id="PS50932">
    <property type="entry name" value="HTH_LACI_2"/>
    <property type="match status" value="1"/>
</dbReference>